<evidence type="ECO:0000313" key="3">
    <source>
        <dbReference type="EMBL" id="XBO42465.1"/>
    </source>
</evidence>
<evidence type="ECO:0000259" key="2">
    <source>
        <dbReference type="PROSITE" id="PS50995"/>
    </source>
</evidence>
<dbReference type="PANTHER" id="PTHR33164">
    <property type="entry name" value="TRANSCRIPTIONAL REGULATOR, MARR FAMILY"/>
    <property type="match status" value="1"/>
</dbReference>
<dbReference type="CDD" id="cd00090">
    <property type="entry name" value="HTH_ARSR"/>
    <property type="match status" value="1"/>
</dbReference>
<organism evidence="4">
    <name type="scientific">Pedococcus sp. KACC 23699</name>
    <dbReference type="NCBI Taxonomy" id="3149228"/>
    <lineage>
        <taxon>Bacteria</taxon>
        <taxon>Bacillati</taxon>
        <taxon>Actinomycetota</taxon>
        <taxon>Actinomycetes</taxon>
        <taxon>Micrococcales</taxon>
        <taxon>Intrasporangiaceae</taxon>
        <taxon>Pedococcus</taxon>
    </lineage>
</organism>
<dbReference type="InterPro" id="IPR000835">
    <property type="entry name" value="HTH_MarR-typ"/>
</dbReference>
<gene>
    <name evidence="4" type="ORF">ABEG17_01685</name>
    <name evidence="3" type="ORF">ABEG17_12870</name>
</gene>
<accession>A0AAU7JW16</accession>
<dbReference type="Pfam" id="PF01047">
    <property type="entry name" value="MarR"/>
    <property type="match status" value="1"/>
</dbReference>
<evidence type="ECO:0000256" key="1">
    <source>
        <dbReference type="ARBA" id="ARBA00004496"/>
    </source>
</evidence>
<dbReference type="SMART" id="SM00347">
    <property type="entry name" value="HTH_MARR"/>
    <property type="match status" value="1"/>
</dbReference>
<protein>
    <submittedName>
        <fullName evidence="4">MarR family transcriptional regulator</fullName>
    </submittedName>
</protein>
<dbReference type="GO" id="GO:0003700">
    <property type="term" value="F:DNA-binding transcription factor activity"/>
    <property type="evidence" value="ECO:0007669"/>
    <property type="project" value="InterPro"/>
</dbReference>
<evidence type="ECO:0000313" key="4">
    <source>
        <dbReference type="EMBL" id="XBO44064.1"/>
    </source>
</evidence>
<dbReference type="PROSITE" id="PS50995">
    <property type="entry name" value="HTH_MARR_2"/>
    <property type="match status" value="1"/>
</dbReference>
<name>A0AAU7JW16_9MICO</name>
<dbReference type="InterPro" id="IPR036388">
    <property type="entry name" value="WH-like_DNA-bd_sf"/>
</dbReference>
<dbReference type="SUPFAM" id="SSF46785">
    <property type="entry name" value="Winged helix' DNA-binding domain"/>
    <property type="match status" value="1"/>
</dbReference>
<sequence length="147" mass="16446">MTRSSNLRLDDQLCFALYAATNQVTRAYRPLLEAVGLTYPQYLIMLVLWESDDQPAHEIADRLQLSPAAVSPILRRLEEAGLVVRDQDPDDARTRRVRLTPRGAAVELGASRAQLDVVEQTGLCGDELTGLRDDLHDLVMRMSVRTS</sequence>
<dbReference type="Gene3D" id="1.10.10.10">
    <property type="entry name" value="Winged helix-like DNA-binding domain superfamily/Winged helix DNA-binding domain"/>
    <property type="match status" value="1"/>
</dbReference>
<dbReference type="EMBL" id="CP157483">
    <property type="protein sequence ID" value="XBO42465.1"/>
    <property type="molecule type" value="Genomic_DNA"/>
</dbReference>
<dbReference type="EMBL" id="CP157483">
    <property type="protein sequence ID" value="XBO44064.1"/>
    <property type="molecule type" value="Genomic_DNA"/>
</dbReference>
<reference evidence="4" key="1">
    <citation type="submission" date="2024-05" db="EMBL/GenBank/DDBJ databases">
        <authorList>
            <person name="Kim S."/>
            <person name="Heo J."/>
            <person name="Choi H."/>
            <person name="Choi Y."/>
            <person name="Kwon S.-W."/>
            <person name="Kim Y."/>
        </authorList>
    </citation>
    <scope>NUCLEOTIDE SEQUENCE</scope>
    <source>
        <strain evidence="4">KACC 23699</strain>
    </source>
</reference>
<dbReference type="GO" id="GO:0006950">
    <property type="term" value="P:response to stress"/>
    <property type="evidence" value="ECO:0007669"/>
    <property type="project" value="TreeGrafter"/>
</dbReference>
<dbReference type="InterPro" id="IPR036390">
    <property type="entry name" value="WH_DNA-bd_sf"/>
</dbReference>
<dbReference type="AlphaFoldDB" id="A0AAU7JW16"/>
<dbReference type="InterPro" id="IPR039422">
    <property type="entry name" value="MarR/SlyA-like"/>
</dbReference>
<feature type="domain" description="HTH marR-type" evidence="2">
    <location>
        <begin position="10"/>
        <end position="140"/>
    </location>
</feature>
<dbReference type="InterPro" id="IPR011991">
    <property type="entry name" value="ArsR-like_HTH"/>
</dbReference>
<dbReference type="GO" id="GO:0005737">
    <property type="term" value="C:cytoplasm"/>
    <property type="evidence" value="ECO:0007669"/>
    <property type="project" value="UniProtKB-SubCell"/>
</dbReference>
<dbReference type="PANTHER" id="PTHR33164:SF5">
    <property type="entry name" value="ORGANIC HYDROPEROXIDE RESISTANCE TRANSCRIPTIONAL REGULATOR"/>
    <property type="match status" value="1"/>
</dbReference>
<comment type="subcellular location">
    <subcellularLocation>
        <location evidence="1">Cytoplasm</location>
    </subcellularLocation>
</comment>
<proteinExistence type="predicted"/>
<dbReference type="RefSeq" id="WP_406829885.1">
    <property type="nucleotide sequence ID" value="NZ_CP157483.1"/>
</dbReference>